<dbReference type="EMBL" id="JBANFI010000005">
    <property type="protein sequence ID" value="MFK7161243.1"/>
    <property type="molecule type" value="Genomic_DNA"/>
</dbReference>
<dbReference type="SUPFAM" id="SSF50156">
    <property type="entry name" value="PDZ domain-like"/>
    <property type="match status" value="1"/>
</dbReference>
<feature type="region of interest" description="Disordered" evidence="1">
    <location>
        <begin position="157"/>
        <end position="193"/>
    </location>
</feature>
<dbReference type="Proteomes" id="UP001621714">
    <property type="component" value="Unassembled WGS sequence"/>
</dbReference>
<reference evidence="3 4" key="1">
    <citation type="submission" date="2024-02" db="EMBL/GenBank/DDBJ databases">
        <title>Marinospirillum sp. MEB 164 isolated from Lonar lake sediment.</title>
        <authorList>
            <person name="Joshi A."/>
            <person name="Thite S."/>
        </authorList>
    </citation>
    <scope>NUCLEOTIDE SEQUENCE [LARGE SCALE GENOMIC DNA]</scope>
    <source>
        <strain evidence="3 4">MEB164</strain>
    </source>
</reference>
<dbReference type="RefSeq" id="WP_405339748.1">
    <property type="nucleotide sequence ID" value="NZ_JBANFI010000005.1"/>
</dbReference>
<evidence type="ECO:0000313" key="4">
    <source>
        <dbReference type="Proteomes" id="UP001621714"/>
    </source>
</evidence>
<keyword evidence="2" id="KW-1133">Transmembrane helix</keyword>
<dbReference type="Gene3D" id="2.30.42.10">
    <property type="match status" value="1"/>
</dbReference>
<evidence type="ECO:0000256" key="1">
    <source>
        <dbReference type="SAM" id="MobiDB-lite"/>
    </source>
</evidence>
<dbReference type="InterPro" id="IPR036034">
    <property type="entry name" value="PDZ_sf"/>
</dbReference>
<dbReference type="InterPro" id="IPR001639">
    <property type="entry name" value="T2SS_protein-GspC"/>
</dbReference>
<keyword evidence="2" id="KW-0472">Membrane</keyword>
<feature type="compositionally biased region" description="Low complexity" evidence="1">
    <location>
        <begin position="160"/>
        <end position="179"/>
    </location>
</feature>
<comment type="caution">
    <text evidence="3">The sequence shown here is derived from an EMBL/GenBank/DDBJ whole genome shotgun (WGS) entry which is preliminary data.</text>
</comment>
<dbReference type="NCBIfam" id="TIGR01713">
    <property type="entry name" value="typeII_sec_gspC"/>
    <property type="match status" value="1"/>
</dbReference>
<sequence>MIARFKNARWALLVSRCFGWLGWLLVLWLVAGLSWRLWLWWQPVPTPEAILPPAPALIWPAQLDQYWLSASPSVAQPVLPIQPSRLSIQLQGLFLSDEPQRSVVLLRYRQRDYVLSPGDELEAGLVLEAIQPEALIFVRDGQRESVALNWRSTGPQVIGPAAESAPARATTTRPSTSQPSAPPAARPALPPAATEAVSAAPLIDEFGPDFRQRLLNDPLQLMRYITLVPVQQEGQLYGFRLNPGSQRALFEQLGLQPGDLLVSVDGQPVNNTAAMMRLPQQLRDARSVDLIIEREGQQRPLRLEME</sequence>
<keyword evidence="2" id="KW-0812">Transmembrane</keyword>
<organism evidence="3 4">
    <name type="scientific">Marinospirillum alkalitolerans</name>
    <dbReference type="NCBI Taxonomy" id="3123374"/>
    <lineage>
        <taxon>Bacteria</taxon>
        <taxon>Pseudomonadati</taxon>
        <taxon>Pseudomonadota</taxon>
        <taxon>Gammaproteobacteria</taxon>
        <taxon>Oceanospirillales</taxon>
        <taxon>Oceanospirillaceae</taxon>
        <taxon>Marinospirillum</taxon>
    </lineage>
</organism>
<gene>
    <name evidence="3" type="primary">gspC</name>
    <name evidence="3" type="ORF">V6U78_09370</name>
</gene>
<name>A0ABW8PY82_9GAMM</name>
<feature type="transmembrane region" description="Helical" evidence="2">
    <location>
        <begin position="20"/>
        <end position="41"/>
    </location>
</feature>
<accession>A0ABW8PY82</accession>
<protein>
    <submittedName>
        <fullName evidence="3">Type II secretion system protein GspC</fullName>
    </submittedName>
</protein>
<proteinExistence type="predicted"/>
<dbReference type="Gene3D" id="2.30.30.830">
    <property type="match status" value="1"/>
</dbReference>
<evidence type="ECO:0000313" key="3">
    <source>
        <dbReference type="EMBL" id="MFK7161243.1"/>
    </source>
</evidence>
<feature type="compositionally biased region" description="Pro residues" evidence="1">
    <location>
        <begin position="180"/>
        <end position="190"/>
    </location>
</feature>
<keyword evidence="4" id="KW-1185">Reference proteome</keyword>
<evidence type="ECO:0000256" key="2">
    <source>
        <dbReference type="SAM" id="Phobius"/>
    </source>
</evidence>